<gene>
    <name evidence="1" type="ORF">K435DRAFT_837058</name>
</gene>
<dbReference type="OrthoDB" id="3038673at2759"/>
<accession>A0A4S8MEF5</accession>
<sequence length="557" mass="63333">MTVMTSSGRNTVHAKLTSTDKNEDFIFTPKPPSTPTPLLARIEQLSQSNLPPLDSEIPSLSTVLLESKARIKQLGLRISSGRSAHLQKELNNMREKELESISRLKGILSTFRRLPPEILIEIFTFCLQTTLGRFVVDLTPTENMLWRLGQVNSHWRAVVCRHMRRYWSSIVIDMNRLSDQKHYTPESVRYLLETCLSRSGNHCLTFEIIGSPSNNEQLNSGIFDLLVSQSARWKKVTFREISFPLLANSLPKIEQSPVLEDLTICLPKPDTPSIALSNDTMINFFASSPQLQRVYLYGFDLETLNGLHVPWSTLPDISGMYSCDTMLQVFSMATSMDSSYICMGTKTPQDLYTHIIHPSLRDLDLDGYLWILDYLTLPSLQCLCADAWEPSQFSVLPSFLHRHPSIFELRLCIEDGYPDESVMRQVYEACTEITSLNLGVDMHDAYRLFPMLTVDESTSRSASQCLLPRLREIELDAGTVNKDLAELLIKMIDSRSQKPSLNHHCARIESLTIHVSARTLETSLDKQLQVFRDKGMSIVLEESAFPEPTEEEDLVMY</sequence>
<keyword evidence="2" id="KW-1185">Reference proteome</keyword>
<reference evidence="1 2" key="1">
    <citation type="journal article" date="2019" name="Nat. Ecol. Evol.">
        <title>Megaphylogeny resolves global patterns of mushroom evolution.</title>
        <authorList>
            <person name="Varga T."/>
            <person name="Krizsan K."/>
            <person name="Foldi C."/>
            <person name="Dima B."/>
            <person name="Sanchez-Garcia M."/>
            <person name="Sanchez-Ramirez S."/>
            <person name="Szollosi G.J."/>
            <person name="Szarkandi J.G."/>
            <person name="Papp V."/>
            <person name="Albert L."/>
            <person name="Andreopoulos W."/>
            <person name="Angelini C."/>
            <person name="Antonin V."/>
            <person name="Barry K.W."/>
            <person name="Bougher N.L."/>
            <person name="Buchanan P."/>
            <person name="Buyck B."/>
            <person name="Bense V."/>
            <person name="Catcheside P."/>
            <person name="Chovatia M."/>
            <person name="Cooper J."/>
            <person name="Damon W."/>
            <person name="Desjardin D."/>
            <person name="Finy P."/>
            <person name="Geml J."/>
            <person name="Haridas S."/>
            <person name="Hughes K."/>
            <person name="Justo A."/>
            <person name="Karasinski D."/>
            <person name="Kautmanova I."/>
            <person name="Kiss B."/>
            <person name="Kocsube S."/>
            <person name="Kotiranta H."/>
            <person name="LaButti K.M."/>
            <person name="Lechner B.E."/>
            <person name="Liimatainen K."/>
            <person name="Lipzen A."/>
            <person name="Lukacs Z."/>
            <person name="Mihaltcheva S."/>
            <person name="Morgado L.N."/>
            <person name="Niskanen T."/>
            <person name="Noordeloos M.E."/>
            <person name="Ohm R.A."/>
            <person name="Ortiz-Santana B."/>
            <person name="Ovrebo C."/>
            <person name="Racz N."/>
            <person name="Riley R."/>
            <person name="Savchenko A."/>
            <person name="Shiryaev A."/>
            <person name="Soop K."/>
            <person name="Spirin V."/>
            <person name="Szebenyi C."/>
            <person name="Tomsovsky M."/>
            <person name="Tulloss R.E."/>
            <person name="Uehling J."/>
            <person name="Grigoriev I.V."/>
            <person name="Vagvolgyi C."/>
            <person name="Papp T."/>
            <person name="Martin F.M."/>
            <person name="Miettinen O."/>
            <person name="Hibbett D.S."/>
            <person name="Nagy L.G."/>
        </authorList>
    </citation>
    <scope>NUCLEOTIDE SEQUENCE [LARGE SCALE GENOMIC DNA]</scope>
    <source>
        <strain evidence="1 2">CBS 962.96</strain>
    </source>
</reference>
<dbReference type="Proteomes" id="UP000297245">
    <property type="component" value="Unassembled WGS sequence"/>
</dbReference>
<dbReference type="EMBL" id="ML179098">
    <property type="protein sequence ID" value="THV00801.1"/>
    <property type="molecule type" value="Genomic_DNA"/>
</dbReference>
<evidence type="ECO:0000313" key="2">
    <source>
        <dbReference type="Proteomes" id="UP000297245"/>
    </source>
</evidence>
<protein>
    <submittedName>
        <fullName evidence="1">Uncharacterized protein</fullName>
    </submittedName>
</protein>
<dbReference type="AlphaFoldDB" id="A0A4S8MEF5"/>
<organism evidence="1 2">
    <name type="scientific">Dendrothele bispora (strain CBS 962.96)</name>
    <dbReference type="NCBI Taxonomy" id="1314807"/>
    <lineage>
        <taxon>Eukaryota</taxon>
        <taxon>Fungi</taxon>
        <taxon>Dikarya</taxon>
        <taxon>Basidiomycota</taxon>
        <taxon>Agaricomycotina</taxon>
        <taxon>Agaricomycetes</taxon>
        <taxon>Agaricomycetidae</taxon>
        <taxon>Agaricales</taxon>
        <taxon>Agaricales incertae sedis</taxon>
        <taxon>Dendrothele</taxon>
    </lineage>
</organism>
<evidence type="ECO:0000313" key="1">
    <source>
        <dbReference type="EMBL" id="THV00801.1"/>
    </source>
</evidence>
<proteinExistence type="predicted"/>
<name>A0A4S8MEF5_DENBC</name>